<feature type="non-terminal residue" evidence="2">
    <location>
        <position position="1"/>
    </location>
</feature>
<feature type="compositionally biased region" description="Polar residues" evidence="1">
    <location>
        <begin position="22"/>
        <end position="38"/>
    </location>
</feature>
<name>A0A699SFP6_TANCI</name>
<comment type="caution">
    <text evidence="2">The sequence shown here is derived from an EMBL/GenBank/DDBJ whole genome shotgun (WGS) entry which is preliminary data.</text>
</comment>
<feature type="compositionally biased region" description="Basic and acidic residues" evidence="1">
    <location>
        <begin position="1"/>
        <end position="18"/>
    </location>
</feature>
<sequence>YLERESSTKRQRMSEKGIDTMGESSLKTTEGSYQTKSSTQEHQEEFDTWSEDQGTNDDKVDAFLKNCMNNNIFHVHPTPSASSSILDLQQQLYLKMKDDEKAPHADFPLWLALTYKFKKPPYHVEPCRVDAFH</sequence>
<accession>A0A699SFP6</accession>
<feature type="region of interest" description="Disordered" evidence="1">
    <location>
        <begin position="1"/>
        <end position="57"/>
    </location>
</feature>
<reference evidence="2" key="1">
    <citation type="journal article" date="2019" name="Sci. Rep.">
        <title>Draft genome of Tanacetum cinerariifolium, the natural source of mosquito coil.</title>
        <authorList>
            <person name="Yamashiro T."/>
            <person name="Shiraishi A."/>
            <person name="Satake H."/>
            <person name="Nakayama K."/>
        </authorList>
    </citation>
    <scope>NUCLEOTIDE SEQUENCE</scope>
</reference>
<dbReference type="AlphaFoldDB" id="A0A699SFP6"/>
<organism evidence="2">
    <name type="scientific">Tanacetum cinerariifolium</name>
    <name type="common">Dalmatian daisy</name>
    <name type="synonym">Chrysanthemum cinerariifolium</name>
    <dbReference type="NCBI Taxonomy" id="118510"/>
    <lineage>
        <taxon>Eukaryota</taxon>
        <taxon>Viridiplantae</taxon>
        <taxon>Streptophyta</taxon>
        <taxon>Embryophyta</taxon>
        <taxon>Tracheophyta</taxon>
        <taxon>Spermatophyta</taxon>
        <taxon>Magnoliopsida</taxon>
        <taxon>eudicotyledons</taxon>
        <taxon>Gunneridae</taxon>
        <taxon>Pentapetalae</taxon>
        <taxon>asterids</taxon>
        <taxon>campanulids</taxon>
        <taxon>Asterales</taxon>
        <taxon>Asteraceae</taxon>
        <taxon>Asteroideae</taxon>
        <taxon>Anthemideae</taxon>
        <taxon>Anthemidinae</taxon>
        <taxon>Tanacetum</taxon>
    </lineage>
</organism>
<evidence type="ECO:0000313" key="2">
    <source>
        <dbReference type="EMBL" id="GFC96382.1"/>
    </source>
</evidence>
<dbReference type="EMBL" id="BKCJ011159839">
    <property type="protein sequence ID" value="GFC96382.1"/>
    <property type="molecule type" value="Genomic_DNA"/>
</dbReference>
<evidence type="ECO:0000256" key="1">
    <source>
        <dbReference type="SAM" id="MobiDB-lite"/>
    </source>
</evidence>
<gene>
    <name evidence="2" type="ORF">Tci_868352</name>
</gene>
<proteinExistence type="predicted"/>
<protein>
    <submittedName>
        <fullName evidence="2">Uncharacterized protein</fullName>
    </submittedName>
</protein>